<dbReference type="AlphaFoldDB" id="A0AAD8XWK7"/>
<gene>
    <name evidence="5" type="ORF">QTG54_014282</name>
</gene>
<evidence type="ECO:0000259" key="4">
    <source>
        <dbReference type="PROSITE" id="PS50802"/>
    </source>
</evidence>
<accession>A0AAD8XWK7</accession>
<dbReference type="Gene3D" id="3.90.70.80">
    <property type="match status" value="1"/>
</dbReference>
<keyword evidence="3" id="KW-0963">Cytoplasm</keyword>
<keyword evidence="6" id="KW-1185">Reference proteome</keyword>
<comment type="caution">
    <text evidence="5">The sequence shown here is derived from an EMBL/GenBank/DDBJ whole genome shotgun (WGS) entry which is preliminary data.</text>
</comment>
<dbReference type="GO" id="GO:0005829">
    <property type="term" value="C:cytosol"/>
    <property type="evidence" value="ECO:0007669"/>
    <property type="project" value="TreeGrafter"/>
</dbReference>
<dbReference type="PANTHER" id="PTHR13312:SF6">
    <property type="entry name" value="UBIQUITIN THIOESTERASE OTU"/>
    <property type="match status" value="1"/>
</dbReference>
<dbReference type="Proteomes" id="UP001224775">
    <property type="component" value="Unassembled WGS sequence"/>
</dbReference>
<keyword evidence="2 3" id="KW-0378">Hydrolase</keyword>
<dbReference type="GO" id="GO:0036503">
    <property type="term" value="P:ERAD pathway"/>
    <property type="evidence" value="ECO:0007669"/>
    <property type="project" value="TreeGrafter"/>
</dbReference>
<evidence type="ECO:0000256" key="3">
    <source>
        <dbReference type="RuleBase" id="RU367104"/>
    </source>
</evidence>
<reference evidence="5" key="1">
    <citation type="submission" date="2023-06" db="EMBL/GenBank/DDBJ databases">
        <title>Survivors Of The Sea: Transcriptome response of Skeletonema marinoi to long-term dormancy.</title>
        <authorList>
            <person name="Pinder M.I.M."/>
            <person name="Kourtchenko O."/>
            <person name="Robertson E.K."/>
            <person name="Larsson T."/>
            <person name="Maumus F."/>
            <person name="Osuna-Cruz C.M."/>
            <person name="Vancaester E."/>
            <person name="Stenow R."/>
            <person name="Vandepoele K."/>
            <person name="Ploug H."/>
            <person name="Bruchert V."/>
            <person name="Godhe A."/>
            <person name="Topel M."/>
        </authorList>
    </citation>
    <scope>NUCLEOTIDE SEQUENCE</scope>
    <source>
        <strain evidence="5">R05AC</strain>
    </source>
</reference>
<dbReference type="SUPFAM" id="SSF54001">
    <property type="entry name" value="Cysteine proteinases"/>
    <property type="match status" value="1"/>
</dbReference>
<dbReference type="GO" id="GO:0005634">
    <property type="term" value="C:nucleus"/>
    <property type="evidence" value="ECO:0007669"/>
    <property type="project" value="TreeGrafter"/>
</dbReference>
<dbReference type="GO" id="GO:0016579">
    <property type="term" value="P:protein deubiquitination"/>
    <property type="evidence" value="ECO:0007669"/>
    <property type="project" value="TreeGrafter"/>
</dbReference>
<proteinExistence type="predicted"/>
<dbReference type="EMBL" id="JATAAI010000035">
    <property type="protein sequence ID" value="KAK1735216.1"/>
    <property type="molecule type" value="Genomic_DNA"/>
</dbReference>
<evidence type="ECO:0000256" key="1">
    <source>
        <dbReference type="ARBA" id="ARBA00000707"/>
    </source>
</evidence>
<comment type="catalytic activity">
    <reaction evidence="1 3">
        <text>Thiol-dependent hydrolysis of ester, thioester, amide, peptide and isopeptide bonds formed by the C-terminal Gly of ubiquitin (a 76-residue protein attached to proteins as an intracellular targeting signal).</text>
        <dbReference type="EC" id="3.4.19.12"/>
    </reaction>
</comment>
<dbReference type="PANTHER" id="PTHR13312">
    <property type="entry name" value="HIV-INDUCED PROTEIN-7-LIKE PROTEASE"/>
    <property type="match status" value="1"/>
</dbReference>
<feature type="domain" description="OTU" evidence="4">
    <location>
        <begin position="243"/>
        <end position="436"/>
    </location>
</feature>
<dbReference type="Pfam" id="PF02338">
    <property type="entry name" value="OTU"/>
    <property type="match status" value="1"/>
</dbReference>
<dbReference type="InterPro" id="IPR003323">
    <property type="entry name" value="OTU_dom"/>
</dbReference>
<dbReference type="EC" id="3.4.19.12" evidence="3"/>
<keyword evidence="3" id="KW-0833">Ubl conjugation pathway</keyword>
<comment type="function">
    <text evidence="3">Hydrolase that can remove conjugated ubiquitin from proteins and may therefore play an important regulatory role at the level of protein turnover by preventing degradation.</text>
</comment>
<keyword evidence="3" id="KW-0645">Protease</keyword>
<dbReference type="InterPro" id="IPR038765">
    <property type="entry name" value="Papain-like_cys_pep_sf"/>
</dbReference>
<comment type="subcellular location">
    <subcellularLocation>
        <location evidence="3">Cytoplasm</location>
    </subcellularLocation>
</comment>
<dbReference type="CDD" id="cd22744">
    <property type="entry name" value="OTU"/>
    <property type="match status" value="1"/>
</dbReference>
<protein>
    <recommendedName>
        <fullName evidence="3">Ubiquitin thioesterase OTU</fullName>
        <ecNumber evidence="3">3.4.19.12</ecNumber>
    </recommendedName>
</protein>
<dbReference type="GO" id="GO:0030968">
    <property type="term" value="P:endoplasmic reticulum unfolded protein response"/>
    <property type="evidence" value="ECO:0007669"/>
    <property type="project" value="TreeGrafter"/>
</dbReference>
<organism evidence="5 6">
    <name type="scientific">Skeletonema marinoi</name>
    <dbReference type="NCBI Taxonomy" id="267567"/>
    <lineage>
        <taxon>Eukaryota</taxon>
        <taxon>Sar</taxon>
        <taxon>Stramenopiles</taxon>
        <taxon>Ochrophyta</taxon>
        <taxon>Bacillariophyta</taxon>
        <taxon>Coscinodiscophyceae</taxon>
        <taxon>Thalassiosirophycidae</taxon>
        <taxon>Thalassiosirales</taxon>
        <taxon>Skeletonemataceae</taxon>
        <taxon>Skeletonema</taxon>
        <taxon>Skeletonema marinoi-dohrnii complex</taxon>
    </lineage>
</organism>
<name>A0AAD8XWK7_9STRA</name>
<keyword evidence="3" id="KW-0788">Thiol protease</keyword>
<sequence length="439" mass="49417">MLPTGAIAFTVAYHQSTKQSYYTCGRCFDLIKQQPTTSCRPSILFAASSESDCEHREHNIITNDYLLARGQDDGAAATIRSSIIGKAVGTKLKRAAIFKRRRSSLPRTTITNRNNIKQHVTNLISRLVRESCFVTTFLLLLHRVVLKTTTPSYPTLFKFLTINLTRWVATSLCVKLLTLHSQITALVDQSTPLVNDANIDEDWFLKGEFHVKIEGDTSCDDYLFSSNTTLYNNIEVAAVSSLVGIRQVPSDGSCLFHAIGARILHDKWVHKSTECNHHHPQRQHYPPMTSIIEYSSKLRQQAVNALQDNPQRQFTMIQGEEEEEPISASSLVQLAAEPYGLSSDEYLTSMRDESVWGGGPEIMALASELQRQVVVLEPDEKMDDDVCFLKVRARFGESIFDNGSNTVYILCANQQFPERCGRGRDDCNHFLAVFPFRSL</sequence>
<evidence type="ECO:0000256" key="2">
    <source>
        <dbReference type="ARBA" id="ARBA00022801"/>
    </source>
</evidence>
<evidence type="ECO:0000313" key="5">
    <source>
        <dbReference type="EMBL" id="KAK1735216.1"/>
    </source>
</evidence>
<dbReference type="GO" id="GO:0004843">
    <property type="term" value="F:cysteine-type deubiquitinase activity"/>
    <property type="evidence" value="ECO:0007669"/>
    <property type="project" value="UniProtKB-UniRule"/>
</dbReference>
<evidence type="ECO:0000313" key="6">
    <source>
        <dbReference type="Proteomes" id="UP001224775"/>
    </source>
</evidence>
<dbReference type="PROSITE" id="PS50802">
    <property type="entry name" value="OTU"/>
    <property type="match status" value="1"/>
</dbReference>